<keyword evidence="2 4" id="KW-0813">Transport</keyword>
<dbReference type="InterPro" id="IPR039481">
    <property type="entry name" value="EXOC2/Sec5_N_dom"/>
</dbReference>
<protein>
    <recommendedName>
        <fullName evidence="4">Exocyst complex component SEC5</fullName>
    </recommendedName>
</protein>
<comment type="similarity">
    <text evidence="1 4">Belongs to the SEC5 family.</text>
</comment>
<comment type="function">
    <text evidence="4">Component of the exocyst complex involved in the docking of exocytic vesicles with fusion sites on the plasma membrane.</text>
</comment>
<evidence type="ECO:0000256" key="1">
    <source>
        <dbReference type="ARBA" id="ARBA00010578"/>
    </source>
</evidence>
<feature type="region of interest" description="Disordered" evidence="5">
    <location>
        <begin position="245"/>
        <end position="266"/>
    </location>
</feature>
<organism evidence="7 8">
    <name type="scientific">Agrocybe pediades</name>
    <dbReference type="NCBI Taxonomy" id="84607"/>
    <lineage>
        <taxon>Eukaryota</taxon>
        <taxon>Fungi</taxon>
        <taxon>Dikarya</taxon>
        <taxon>Basidiomycota</taxon>
        <taxon>Agaricomycotina</taxon>
        <taxon>Agaricomycetes</taxon>
        <taxon>Agaricomycetidae</taxon>
        <taxon>Agaricales</taxon>
        <taxon>Agaricineae</taxon>
        <taxon>Strophariaceae</taxon>
        <taxon>Agrocybe</taxon>
    </lineage>
</organism>
<sequence>MPRLNFDVDEATLLKTYQISSLHPSKWEEVDHDLEGATEANEGILSPTTGGATEREREDALGLGPAKSVKDLDNETKASVLLTSKTFSPAAYLSFAHPHATYHDLSSGIAHLQSVIEAREEALRVLVEECFDRFVAVKGSVDGLFEDMRVGILKPESEHATVPVRDYLRNGSQKANQIFLPVLETAAKAEKLRTTLSVFERSKFFFNLPSFIMESIDAGKYEFALRDYKKGKYLLENRPGQLLPISLSPSASTQSPASPTGNQQQQQLQRRILNKVWASVEKAMGELRKVLLEQLQDGSRSIEEQEKTLETLVELQTSDELVWTYFDSHHKQVMEKMNAAYKRGVKAIDNALRQSKGLDANGKGLSRDESLEMSLKSQLKSTVDQLEAKKQGDINLGHVWSPSTKSWDVLQDVVRSISEVVSGSLPSFWRISKDFMDGKYRKPNNNPPGGSRRSPSQCRTMANEIVKLYISLISQVFQLSEVAVMSRSQSFNSSSSSSSSLNKLAMTQTADTFEIPRVFPPDSNSLFTAQRLHKVLIEVQECAGDLGALEISTEVSSGLKSLVESLRWRFVDVLVHDWVRDARIFYHLETWVADAAHRKHTSRLSQPMTITTRHLGQFEMFQKNVTAAVYRLASNNNNDLPLSAGTKASTSTRNASTGISQTLMTKVTRGFVDAVYKFLDGLMLLASSDAPIVKGGVGSEGASAADRMVSPEVDLLELLDLKDGDVRILLIISNLQHFRKTSLPHMVKQLENAFGVSLTEDRRTLVSVVDELDKTLFEGYVRPRGKYIAQKIKKAVIGDDKFDWDKTEAPVTVLRPWVSEILDYLVEIHDQLYDAAPGLIDRTMAALLEVTAKETSRCFKQIKSFGTGGFLQALMELTFLHKSLATYAKECPGGIALGLVYTKEIRGAYPEDSDPAFTDAFNVMQRELVYARKITGIQYLCFRKQVESTGKEKRSRKVPREVHKERLT</sequence>
<comment type="caution">
    <text evidence="7">The sequence shown here is derived from an EMBL/GenBank/DDBJ whole genome shotgun (WGS) entry which is preliminary data.</text>
</comment>
<comment type="subunit">
    <text evidence="4">Component of the exocyst complex.</text>
</comment>
<dbReference type="AlphaFoldDB" id="A0A8H4VQS5"/>
<dbReference type="InterPro" id="IPR029175">
    <property type="entry name" value="EXOC2/Sec5"/>
</dbReference>
<accession>A0A8H4VQS5</accession>
<name>A0A8H4VQS5_9AGAR</name>
<evidence type="ECO:0000256" key="5">
    <source>
        <dbReference type="SAM" id="MobiDB-lite"/>
    </source>
</evidence>
<keyword evidence="3 4" id="KW-0268">Exocytosis</keyword>
<keyword evidence="4" id="KW-0653">Protein transport</keyword>
<evidence type="ECO:0000256" key="2">
    <source>
        <dbReference type="ARBA" id="ARBA00022448"/>
    </source>
</evidence>
<dbReference type="GO" id="GO:0000145">
    <property type="term" value="C:exocyst"/>
    <property type="evidence" value="ECO:0007669"/>
    <property type="project" value="UniProtKB-UniRule"/>
</dbReference>
<feature type="domain" description="Exocyst complex component EXOC2/Sec5 N-terminal" evidence="6">
    <location>
        <begin position="59"/>
        <end position="889"/>
    </location>
</feature>
<dbReference type="EMBL" id="JAACJL010000031">
    <property type="protein sequence ID" value="KAF4616664.1"/>
    <property type="molecule type" value="Genomic_DNA"/>
</dbReference>
<keyword evidence="8" id="KW-1185">Reference proteome</keyword>
<evidence type="ECO:0000313" key="7">
    <source>
        <dbReference type="EMBL" id="KAF4616664.1"/>
    </source>
</evidence>
<evidence type="ECO:0000256" key="4">
    <source>
        <dbReference type="RuleBase" id="RU365069"/>
    </source>
</evidence>
<evidence type="ECO:0000256" key="3">
    <source>
        <dbReference type="ARBA" id="ARBA00022483"/>
    </source>
</evidence>
<dbReference type="GO" id="GO:0015031">
    <property type="term" value="P:protein transport"/>
    <property type="evidence" value="ECO:0007669"/>
    <property type="project" value="UniProtKB-KW"/>
</dbReference>
<gene>
    <name evidence="7" type="ORF">D9613_008483</name>
</gene>
<evidence type="ECO:0000259" key="6">
    <source>
        <dbReference type="Pfam" id="PF15469"/>
    </source>
</evidence>
<evidence type="ECO:0000313" key="8">
    <source>
        <dbReference type="Proteomes" id="UP000521872"/>
    </source>
</evidence>
<feature type="region of interest" description="Disordered" evidence="5">
    <location>
        <begin position="35"/>
        <end position="57"/>
    </location>
</feature>
<dbReference type="PANTHER" id="PTHR13043:SF1">
    <property type="entry name" value="EXOCYST COMPLEX COMPONENT 2"/>
    <property type="match status" value="1"/>
</dbReference>
<proteinExistence type="inferred from homology"/>
<dbReference type="GO" id="GO:0006887">
    <property type="term" value="P:exocytosis"/>
    <property type="evidence" value="ECO:0007669"/>
    <property type="project" value="UniProtKB-KW"/>
</dbReference>
<dbReference type="GO" id="GO:0006893">
    <property type="term" value="P:Golgi to plasma membrane transport"/>
    <property type="evidence" value="ECO:0007669"/>
    <property type="project" value="UniProtKB-UniRule"/>
</dbReference>
<dbReference type="PANTHER" id="PTHR13043">
    <property type="entry name" value="EXOCYST COMPLEX COMPONENT SEC5"/>
    <property type="match status" value="1"/>
</dbReference>
<dbReference type="Proteomes" id="UP000521872">
    <property type="component" value="Unassembled WGS sequence"/>
</dbReference>
<dbReference type="Pfam" id="PF15469">
    <property type="entry name" value="Sec5"/>
    <property type="match status" value="1"/>
</dbReference>
<reference evidence="7 8" key="1">
    <citation type="submission" date="2019-12" db="EMBL/GenBank/DDBJ databases">
        <authorList>
            <person name="Floudas D."/>
            <person name="Bentzer J."/>
            <person name="Ahren D."/>
            <person name="Johansson T."/>
            <person name="Persson P."/>
            <person name="Tunlid A."/>
        </authorList>
    </citation>
    <scope>NUCLEOTIDE SEQUENCE [LARGE SCALE GENOMIC DNA]</scope>
    <source>
        <strain evidence="7 8">CBS 102.39</strain>
    </source>
</reference>